<sequence>MMPRSLAARRTLDGWQEWAKQRGHRGLAYVLVGEDGTLGARWPRT</sequence>
<keyword evidence="1" id="KW-0436">Ligase</keyword>
<protein>
    <submittedName>
        <fullName evidence="5">GAD domain protein</fullName>
    </submittedName>
</protein>
<dbReference type="Proteomes" id="UP000020681">
    <property type="component" value="Unassembled WGS sequence"/>
</dbReference>
<gene>
    <name evidence="5" type="ORF">I551_2754</name>
</gene>
<accession>A0ABN0R1A2</accession>
<evidence type="ECO:0000313" key="5">
    <source>
        <dbReference type="EMBL" id="EUA90743.1"/>
    </source>
</evidence>
<organism evidence="5 6">
    <name type="scientific">Mycobacterium ulcerans str. Harvey</name>
    <dbReference type="NCBI Taxonomy" id="1299332"/>
    <lineage>
        <taxon>Bacteria</taxon>
        <taxon>Bacillati</taxon>
        <taxon>Actinomycetota</taxon>
        <taxon>Actinomycetes</taxon>
        <taxon>Mycobacteriales</taxon>
        <taxon>Mycobacteriaceae</taxon>
        <taxon>Mycobacterium</taxon>
        <taxon>Mycobacterium ulcerans group</taxon>
    </lineage>
</organism>
<dbReference type="SUPFAM" id="SSF55261">
    <property type="entry name" value="GAD domain-like"/>
    <property type="match status" value="1"/>
</dbReference>
<dbReference type="EMBL" id="JAOL01000099">
    <property type="protein sequence ID" value="EUA90743.1"/>
    <property type="molecule type" value="Genomic_DNA"/>
</dbReference>
<keyword evidence="4" id="KW-0648">Protein biosynthesis</keyword>
<keyword evidence="6" id="KW-1185">Reference proteome</keyword>
<evidence type="ECO:0000256" key="4">
    <source>
        <dbReference type="ARBA" id="ARBA00022917"/>
    </source>
</evidence>
<comment type="caution">
    <text evidence="5">The sequence shown here is derived from an EMBL/GenBank/DDBJ whole genome shotgun (WGS) entry which is preliminary data.</text>
</comment>
<evidence type="ECO:0000256" key="2">
    <source>
        <dbReference type="ARBA" id="ARBA00022741"/>
    </source>
</evidence>
<reference evidence="5 6" key="1">
    <citation type="submission" date="2014-01" db="EMBL/GenBank/DDBJ databases">
        <authorList>
            <person name="Dobos K."/>
            <person name="Lenaerts A."/>
            <person name="Ordway D."/>
            <person name="DeGroote M.A."/>
            <person name="Parker T."/>
            <person name="Sizemore C."/>
            <person name="Tallon L.J."/>
            <person name="Sadzewicz L.K."/>
            <person name="Sengamalay N."/>
            <person name="Fraser C.M."/>
            <person name="Hine E."/>
            <person name="Shefchek K.A."/>
            <person name="Das S.P."/>
            <person name="Tettelin H."/>
        </authorList>
    </citation>
    <scope>NUCLEOTIDE SEQUENCE [LARGE SCALE GENOMIC DNA]</scope>
    <source>
        <strain evidence="5 6">Harvey</strain>
    </source>
</reference>
<evidence type="ECO:0000256" key="1">
    <source>
        <dbReference type="ARBA" id="ARBA00022598"/>
    </source>
</evidence>
<keyword evidence="3" id="KW-0067">ATP-binding</keyword>
<proteinExistence type="predicted"/>
<evidence type="ECO:0000313" key="6">
    <source>
        <dbReference type="Proteomes" id="UP000020681"/>
    </source>
</evidence>
<name>A0ABN0R1A2_MYCUL</name>
<keyword evidence="2" id="KW-0547">Nucleotide-binding</keyword>
<dbReference type="InterPro" id="IPR004115">
    <property type="entry name" value="GAD-like_sf"/>
</dbReference>
<evidence type="ECO:0000256" key="3">
    <source>
        <dbReference type="ARBA" id="ARBA00022840"/>
    </source>
</evidence>